<dbReference type="PANTHER" id="PTHR42100:SF1">
    <property type="entry name" value="OXIDOREDUCTASE 178 KDA SUBUNIT, PUTATIVE (AFU_ORTHOLOGUE AFUA_8G04320)-RELATED"/>
    <property type="match status" value="1"/>
</dbReference>
<keyword evidence="3" id="KW-1185">Reference proteome</keyword>
<feature type="region of interest" description="Disordered" evidence="1">
    <location>
        <begin position="80"/>
        <end position="100"/>
    </location>
</feature>
<evidence type="ECO:0000256" key="1">
    <source>
        <dbReference type="SAM" id="MobiDB-lite"/>
    </source>
</evidence>
<accession>A0AAD9FL46</accession>
<feature type="region of interest" description="Disordered" evidence="1">
    <location>
        <begin position="158"/>
        <end position="178"/>
    </location>
</feature>
<dbReference type="InterPro" id="IPR034444">
    <property type="entry name" value="Nuo17.8"/>
</dbReference>
<dbReference type="EMBL" id="JAODAN010000007">
    <property type="protein sequence ID" value="KAK1923320.1"/>
    <property type="molecule type" value="Genomic_DNA"/>
</dbReference>
<protein>
    <submittedName>
        <fullName evidence="2">Uncharacterized protein</fullName>
    </submittedName>
</protein>
<dbReference type="Proteomes" id="UP001182556">
    <property type="component" value="Unassembled WGS sequence"/>
</dbReference>
<proteinExistence type="predicted"/>
<feature type="compositionally biased region" description="Basic and acidic residues" evidence="1">
    <location>
        <begin position="34"/>
        <end position="51"/>
    </location>
</feature>
<evidence type="ECO:0000313" key="2">
    <source>
        <dbReference type="EMBL" id="KAK1923320.1"/>
    </source>
</evidence>
<feature type="compositionally biased region" description="Low complexity" evidence="1">
    <location>
        <begin position="80"/>
        <end position="89"/>
    </location>
</feature>
<dbReference type="GO" id="GO:0005739">
    <property type="term" value="C:mitochondrion"/>
    <property type="evidence" value="ECO:0007669"/>
    <property type="project" value="InterPro"/>
</dbReference>
<evidence type="ECO:0000313" key="3">
    <source>
        <dbReference type="Proteomes" id="UP001182556"/>
    </source>
</evidence>
<dbReference type="AlphaFoldDB" id="A0AAD9FL46"/>
<sequence length="178" mass="19668">MSLRQTLFKQSAAVARSRAIPASRALSSTSPRKGGHDDHHSSGPDDTETHESWFSAPWRNTFILTAIGIAAFPFLPSATSTPASPALSPEEFNRLKSDPSTPWITRKLAGLLEDEKDLRARNDKHVDESMRSAETRLLFETAERPEVNKIKNRYTFDQASPYGVPVGSSTDVSEVRSL</sequence>
<name>A0AAD9FL46_PAPLA</name>
<gene>
    <name evidence="2" type="ORF">DB88DRAFT_345650</name>
</gene>
<comment type="caution">
    <text evidence="2">The sequence shown here is derived from an EMBL/GenBank/DDBJ whole genome shotgun (WGS) entry which is preliminary data.</text>
</comment>
<feature type="region of interest" description="Disordered" evidence="1">
    <location>
        <begin position="19"/>
        <end position="51"/>
    </location>
</feature>
<reference evidence="2" key="1">
    <citation type="submission" date="2023-02" db="EMBL/GenBank/DDBJ databases">
        <title>Identification and recombinant expression of a fungal hydrolase from Papiliotrema laurentii that hydrolyzes apple cutin and clears colloidal polyester polyurethane.</title>
        <authorList>
            <consortium name="DOE Joint Genome Institute"/>
            <person name="Roman V.A."/>
            <person name="Bojanowski C."/>
            <person name="Crable B.R."/>
            <person name="Wagner D.N."/>
            <person name="Hung C.S."/>
            <person name="Nadeau L.J."/>
            <person name="Schratz L."/>
            <person name="Haridas S."/>
            <person name="Pangilinan J."/>
            <person name="Lipzen A."/>
            <person name="Na H."/>
            <person name="Yan M."/>
            <person name="Ng V."/>
            <person name="Grigoriev I.V."/>
            <person name="Spatafora J.W."/>
            <person name="Barlow D."/>
            <person name="Biffinger J."/>
            <person name="Kelley-Loughnane N."/>
            <person name="Varaljay V.A."/>
            <person name="Crookes-Goodson W.J."/>
        </authorList>
    </citation>
    <scope>NUCLEOTIDE SEQUENCE</scope>
    <source>
        <strain evidence="2">5307AH</strain>
    </source>
</reference>
<dbReference type="PANTHER" id="PTHR42100">
    <property type="entry name" value="OXIDOREDUCTASE 178 KDA SUBUNIT, PUTATIVE (AFU_ORTHOLOGUE AFUA_8G04320)-RELATED"/>
    <property type="match status" value="1"/>
</dbReference>
<organism evidence="2 3">
    <name type="scientific">Papiliotrema laurentii</name>
    <name type="common">Cryptococcus laurentii</name>
    <dbReference type="NCBI Taxonomy" id="5418"/>
    <lineage>
        <taxon>Eukaryota</taxon>
        <taxon>Fungi</taxon>
        <taxon>Dikarya</taxon>
        <taxon>Basidiomycota</taxon>
        <taxon>Agaricomycotina</taxon>
        <taxon>Tremellomycetes</taxon>
        <taxon>Tremellales</taxon>
        <taxon>Rhynchogastremaceae</taxon>
        <taxon>Papiliotrema</taxon>
    </lineage>
</organism>